<dbReference type="Pfam" id="PF03465">
    <property type="entry name" value="eRF1_3"/>
    <property type="match status" value="1"/>
</dbReference>
<dbReference type="AlphaFoldDB" id="A0A4S2N4A4"/>
<dbReference type="SUPFAM" id="SSF53137">
    <property type="entry name" value="Translational machinery components"/>
    <property type="match status" value="1"/>
</dbReference>
<dbReference type="InterPro" id="IPR005141">
    <property type="entry name" value="eRF1_2"/>
</dbReference>
<dbReference type="GO" id="GO:0070481">
    <property type="term" value="P:nuclear-transcribed mRNA catabolic process, non-stop decay"/>
    <property type="evidence" value="ECO:0007669"/>
    <property type="project" value="InterPro"/>
</dbReference>
<dbReference type="Proteomes" id="UP000298138">
    <property type="component" value="Unassembled WGS sequence"/>
</dbReference>
<dbReference type="GO" id="GO:1990533">
    <property type="term" value="C:Dom34-Hbs1 complex"/>
    <property type="evidence" value="ECO:0007669"/>
    <property type="project" value="UniProtKB-ARBA"/>
</dbReference>
<keyword evidence="6 10" id="KW-0479">Metal-binding</keyword>
<feature type="compositionally biased region" description="Basic and acidic residues" evidence="11">
    <location>
        <begin position="385"/>
        <end position="396"/>
    </location>
</feature>
<gene>
    <name evidence="13" type="ORF">EX30DRAFT_338501</name>
</gene>
<sequence length="403" mass="45432">MRLIKREIDRVDGPGSVALMPEEPEDMWHLYNLIRIGDRLRATALRKIQLNTSDTGSSKSERVRTTLTIVVNKLDFDPQAGQLHISGRVCEENQYVEVGQYHTLDLELNRKLTLFKDEWDTVAVRTIQEATEVGEKSEVAAVVCQEGIANLCFITDHMTVVKQRIDVAVPKKRREGVDGHEKGVQKFYAQVYTAMLRLFDFSKLKVILLASPGFIADGLKKYIFNTATTQGHTLTLQSKPKFVVVHCSSGHVHSLNEVLQSPEVKAKLSDTRFARESAAMDRFLQMMTTDENRAWYGMKEVAKAVDQGAVGTLLVSNRVFRNDNVRDRKRWVKIVEEVQKQGGETMVLSSIHESGVRLDGLGGVAAILTYPLYDLDEAEEEIEENANRLERPGEKVDVEEEDG</sequence>
<dbReference type="GO" id="GO:0046872">
    <property type="term" value="F:metal ion binding"/>
    <property type="evidence" value="ECO:0007669"/>
    <property type="project" value="UniProtKB-KW"/>
</dbReference>
<evidence type="ECO:0000256" key="3">
    <source>
        <dbReference type="ARBA" id="ARBA00009504"/>
    </source>
</evidence>
<dbReference type="InterPro" id="IPR004405">
    <property type="entry name" value="TF_pelota"/>
</dbReference>
<dbReference type="GO" id="GO:0071025">
    <property type="term" value="P:RNA surveillance"/>
    <property type="evidence" value="ECO:0007669"/>
    <property type="project" value="InterPro"/>
</dbReference>
<comment type="similarity">
    <text evidence="3 10">Belongs to the eukaryotic release factor 1 family. Pelota subfamily.</text>
</comment>
<dbReference type="SMART" id="SM01194">
    <property type="entry name" value="eRF1_1"/>
    <property type="match status" value="1"/>
</dbReference>
<evidence type="ECO:0000256" key="10">
    <source>
        <dbReference type="RuleBase" id="RU362019"/>
    </source>
</evidence>
<dbReference type="Pfam" id="PF03464">
    <property type="entry name" value="eRF1_2"/>
    <property type="match status" value="1"/>
</dbReference>
<dbReference type="Gene3D" id="2.30.30.870">
    <property type="entry name" value="Pelota, domain A"/>
    <property type="match status" value="1"/>
</dbReference>
<name>A0A4S2N4A4_9PEZI</name>
<evidence type="ECO:0000313" key="14">
    <source>
        <dbReference type="Proteomes" id="UP000298138"/>
    </source>
</evidence>
<dbReference type="FunFam" id="2.30.30.870:FF:000001">
    <property type="entry name" value="Protein pelota homolog"/>
    <property type="match status" value="1"/>
</dbReference>
<reference evidence="13 14" key="1">
    <citation type="submission" date="2019-04" db="EMBL/GenBank/DDBJ databases">
        <title>Comparative genomics and transcriptomics to analyze fruiting body development in filamentous ascomycetes.</title>
        <authorList>
            <consortium name="DOE Joint Genome Institute"/>
            <person name="Lutkenhaus R."/>
            <person name="Traeger S."/>
            <person name="Breuer J."/>
            <person name="Kuo A."/>
            <person name="Lipzen A."/>
            <person name="Pangilinan J."/>
            <person name="Dilworth D."/>
            <person name="Sandor L."/>
            <person name="Poggeler S."/>
            <person name="Barry K."/>
            <person name="Grigoriev I.V."/>
            <person name="Nowrousian M."/>
        </authorList>
    </citation>
    <scope>NUCLEOTIDE SEQUENCE [LARGE SCALE GENOMIC DNA]</scope>
    <source>
        <strain evidence="13 14">CBS 389.68</strain>
    </source>
</reference>
<dbReference type="GO" id="GO:0051301">
    <property type="term" value="P:cell division"/>
    <property type="evidence" value="ECO:0007669"/>
    <property type="project" value="UniProtKB-KW"/>
</dbReference>
<keyword evidence="9" id="KW-0131">Cell cycle</keyword>
<dbReference type="InParanoid" id="A0A4S2N4A4"/>
<comment type="cofactor">
    <cofactor evidence="1 10">
        <name>a divalent metal cation</name>
        <dbReference type="ChEBI" id="CHEBI:60240"/>
    </cofactor>
</comment>
<dbReference type="FunCoup" id="A0A4S2N4A4">
    <property type="interactions" value="535"/>
</dbReference>
<feature type="domain" description="eRF1/Pelota-like N-terminal" evidence="12">
    <location>
        <begin position="1"/>
        <end position="132"/>
    </location>
</feature>
<dbReference type="PANTHER" id="PTHR10853">
    <property type="entry name" value="PELOTA"/>
    <property type="match status" value="1"/>
</dbReference>
<keyword evidence="14" id="KW-1185">Reference proteome</keyword>
<dbReference type="NCBIfam" id="TIGR00111">
    <property type="entry name" value="pelota"/>
    <property type="match status" value="1"/>
</dbReference>
<dbReference type="Pfam" id="PF26356">
    <property type="entry name" value="Pelota_N"/>
    <property type="match status" value="1"/>
</dbReference>
<dbReference type="InterPro" id="IPR005140">
    <property type="entry name" value="eRF1_Pelota-like_N"/>
</dbReference>
<dbReference type="Gene3D" id="3.30.1330.30">
    <property type="match status" value="1"/>
</dbReference>
<evidence type="ECO:0000256" key="7">
    <source>
        <dbReference type="ARBA" id="ARBA00022776"/>
    </source>
</evidence>
<dbReference type="EMBL" id="ML220113">
    <property type="protein sequence ID" value="TGZ83906.1"/>
    <property type="molecule type" value="Genomic_DNA"/>
</dbReference>
<dbReference type="Gene3D" id="3.30.420.60">
    <property type="entry name" value="eRF1 domain 2"/>
    <property type="match status" value="1"/>
</dbReference>
<dbReference type="InterPro" id="IPR005142">
    <property type="entry name" value="eRF1_3"/>
</dbReference>
<dbReference type="InterPro" id="IPR058547">
    <property type="entry name" value="Pelota_N"/>
</dbReference>
<protein>
    <recommendedName>
        <fullName evidence="10">Protein DOM34 homolog</fullName>
    </recommendedName>
</protein>
<evidence type="ECO:0000256" key="8">
    <source>
        <dbReference type="ARBA" id="ARBA00023254"/>
    </source>
</evidence>
<keyword evidence="8" id="KW-0469">Meiosis</keyword>
<evidence type="ECO:0000256" key="11">
    <source>
        <dbReference type="SAM" id="MobiDB-lite"/>
    </source>
</evidence>
<dbReference type="FunFam" id="3.30.420.60:FF:000004">
    <property type="entry name" value="Protein DOM34 homolog"/>
    <property type="match status" value="1"/>
</dbReference>
<proteinExistence type="inferred from homology"/>
<dbReference type="SUPFAM" id="SSF159065">
    <property type="entry name" value="Dom34/Pelota N-terminal domain-like"/>
    <property type="match status" value="1"/>
</dbReference>
<dbReference type="OrthoDB" id="10249111at2759"/>
<dbReference type="FunFam" id="3.30.1330.30:FF:000008">
    <property type="entry name" value="Protein pelota homolog"/>
    <property type="match status" value="1"/>
</dbReference>
<dbReference type="GO" id="GO:0006412">
    <property type="term" value="P:translation"/>
    <property type="evidence" value="ECO:0007669"/>
    <property type="project" value="UniProtKB-ARBA"/>
</dbReference>
<comment type="function">
    <text evidence="10">Component of the Dom34-Hbs1 complex, a complex that recognizes stalled ribosomes and triggers the No-Go Decay (NGD) pathway (PubMed:20890290). In the Dom34-Hbs1 complex, dom34 recognizes ribosomes stalled at the 3' end of an mRNA and engages stalled ribosomes by destabilizing mRNA in the mRNA channel. Following ribosome-binding, the Dom34-Hbs1 complex promotes the disassembly of stalled ribosomes, followed by degradation of damaged mRNAs as part of the NGD pathway.</text>
</comment>
<evidence type="ECO:0000256" key="9">
    <source>
        <dbReference type="ARBA" id="ARBA00023306"/>
    </source>
</evidence>
<evidence type="ECO:0000256" key="1">
    <source>
        <dbReference type="ARBA" id="ARBA00001968"/>
    </source>
</evidence>
<evidence type="ECO:0000256" key="2">
    <source>
        <dbReference type="ARBA" id="ARBA00004496"/>
    </source>
</evidence>
<dbReference type="GO" id="GO:0070966">
    <property type="term" value="P:nuclear-transcribed mRNA catabolic process, no-go decay"/>
    <property type="evidence" value="ECO:0007669"/>
    <property type="project" value="InterPro"/>
</dbReference>
<evidence type="ECO:0000259" key="12">
    <source>
        <dbReference type="SMART" id="SM01194"/>
    </source>
</evidence>
<dbReference type="InterPro" id="IPR029064">
    <property type="entry name" value="Ribosomal_eL30-like_sf"/>
</dbReference>
<keyword evidence="5" id="KW-0132">Cell division</keyword>
<dbReference type="InterPro" id="IPR038069">
    <property type="entry name" value="Pelota/DOM34_N"/>
</dbReference>
<keyword evidence="7" id="KW-0498">Mitosis</keyword>
<accession>A0A4S2N4A4</accession>
<comment type="subcellular location">
    <subcellularLocation>
        <location evidence="2 10">Cytoplasm</location>
    </subcellularLocation>
</comment>
<evidence type="ECO:0000256" key="4">
    <source>
        <dbReference type="ARBA" id="ARBA00022490"/>
    </source>
</evidence>
<dbReference type="STRING" id="341454.A0A4S2N4A4"/>
<keyword evidence="4 10" id="KW-0963">Cytoplasm</keyword>
<dbReference type="PANTHER" id="PTHR10853:SF0">
    <property type="entry name" value="PROTEIN PELOTA HOMOLOG"/>
    <property type="match status" value="1"/>
</dbReference>
<feature type="region of interest" description="Disordered" evidence="11">
    <location>
        <begin position="381"/>
        <end position="403"/>
    </location>
</feature>
<dbReference type="InterPro" id="IPR042226">
    <property type="entry name" value="eFR1_2_sf"/>
</dbReference>
<dbReference type="GO" id="GO:0032790">
    <property type="term" value="P:ribosome disassembly"/>
    <property type="evidence" value="ECO:0007669"/>
    <property type="project" value="TreeGrafter"/>
</dbReference>
<evidence type="ECO:0000313" key="13">
    <source>
        <dbReference type="EMBL" id="TGZ83906.1"/>
    </source>
</evidence>
<evidence type="ECO:0000256" key="6">
    <source>
        <dbReference type="ARBA" id="ARBA00022723"/>
    </source>
</evidence>
<dbReference type="SUPFAM" id="SSF55315">
    <property type="entry name" value="L30e-like"/>
    <property type="match status" value="1"/>
</dbReference>
<dbReference type="GO" id="GO:0051321">
    <property type="term" value="P:meiotic cell cycle"/>
    <property type="evidence" value="ECO:0007669"/>
    <property type="project" value="UniProtKB-KW"/>
</dbReference>
<dbReference type="GO" id="GO:0005737">
    <property type="term" value="C:cytoplasm"/>
    <property type="evidence" value="ECO:0007669"/>
    <property type="project" value="UniProtKB-SubCell"/>
</dbReference>
<organism evidence="13 14">
    <name type="scientific">Ascodesmis nigricans</name>
    <dbReference type="NCBI Taxonomy" id="341454"/>
    <lineage>
        <taxon>Eukaryota</taxon>
        <taxon>Fungi</taxon>
        <taxon>Dikarya</taxon>
        <taxon>Ascomycota</taxon>
        <taxon>Pezizomycotina</taxon>
        <taxon>Pezizomycetes</taxon>
        <taxon>Pezizales</taxon>
        <taxon>Ascodesmidaceae</taxon>
        <taxon>Ascodesmis</taxon>
    </lineage>
</organism>
<evidence type="ECO:0000256" key="5">
    <source>
        <dbReference type="ARBA" id="ARBA00022618"/>
    </source>
</evidence>
<dbReference type="GO" id="GO:0070651">
    <property type="term" value="P:nonfunctional rRNA decay"/>
    <property type="evidence" value="ECO:0007669"/>
    <property type="project" value="TreeGrafter"/>
</dbReference>